<dbReference type="PROSITE" id="PS00373">
    <property type="entry name" value="GART"/>
    <property type="match status" value="1"/>
</dbReference>
<keyword evidence="3" id="KW-0808">Transferase</keyword>
<dbReference type="InterPro" id="IPR001555">
    <property type="entry name" value="GART_AS"/>
</dbReference>
<sequence length="191" mass="20611">MTKSIAILASGAGSLASAIINAVRDGELEVNIVGIICDQPSAPVVDVANKAGIKIYLVPMQSDRAQWDDEILSVTERLVPDLVVSAGFMRILSPAYVDRFKVINTHPALLPNFPGAHAVRDALAADVKRTGATVHWVDAGVDTGKVISQCEVDVLPNDTENSLHERIKMSERTLIVETISQLVPLLEKNHE</sequence>
<evidence type="ECO:0000256" key="8">
    <source>
        <dbReference type="ARBA" id="ARBA00047664"/>
    </source>
</evidence>
<organism evidence="10">
    <name type="scientific">freshwater metagenome</name>
    <dbReference type="NCBI Taxonomy" id="449393"/>
    <lineage>
        <taxon>unclassified sequences</taxon>
        <taxon>metagenomes</taxon>
        <taxon>ecological metagenomes</taxon>
    </lineage>
</organism>
<comment type="pathway">
    <text evidence="1">Purine metabolism; IMP biosynthesis via de novo pathway; N(2)-formyl-N(1)-(5-phospho-D-ribosyl)glycinamide from N(1)-(5-phospho-D-ribosyl)glycinamide (10-formyl THF route): step 1/1.</text>
</comment>
<dbReference type="Pfam" id="PF00551">
    <property type="entry name" value="Formyl_trans_N"/>
    <property type="match status" value="1"/>
</dbReference>
<evidence type="ECO:0000313" key="10">
    <source>
        <dbReference type="EMBL" id="CAB5239526.1"/>
    </source>
</evidence>
<dbReference type="NCBIfam" id="TIGR00639">
    <property type="entry name" value="PurN"/>
    <property type="match status" value="1"/>
</dbReference>
<dbReference type="GO" id="GO:0004644">
    <property type="term" value="F:phosphoribosylglycinamide formyltransferase activity"/>
    <property type="evidence" value="ECO:0007669"/>
    <property type="project" value="UniProtKB-EC"/>
</dbReference>
<evidence type="ECO:0000256" key="5">
    <source>
        <dbReference type="ARBA" id="ARBA00038440"/>
    </source>
</evidence>
<dbReference type="EMBL" id="CAFBSG010000004">
    <property type="protein sequence ID" value="CAB5239526.1"/>
    <property type="molecule type" value="Genomic_DNA"/>
</dbReference>
<dbReference type="InterPro" id="IPR036477">
    <property type="entry name" value="Formyl_transf_N_sf"/>
</dbReference>
<dbReference type="CDD" id="cd08645">
    <property type="entry name" value="FMT_core_GART"/>
    <property type="match status" value="1"/>
</dbReference>
<keyword evidence="4" id="KW-0658">Purine biosynthesis</keyword>
<evidence type="ECO:0000259" key="9">
    <source>
        <dbReference type="Pfam" id="PF00551"/>
    </source>
</evidence>
<name>A0A6J7XYD4_9ZZZZ</name>
<gene>
    <name evidence="10" type="ORF">UFOPK3554_00321</name>
</gene>
<evidence type="ECO:0000256" key="4">
    <source>
        <dbReference type="ARBA" id="ARBA00022755"/>
    </source>
</evidence>
<dbReference type="PANTHER" id="PTHR43369:SF2">
    <property type="entry name" value="PHOSPHORIBOSYLGLYCINAMIDE FORMYLTRANSFERASE"/>
    <property type="match status" value="1"/>
</dbReference>
<dbReference type="SUPFAM" id="SSF53328">
    <property type="entry name" value="Formyltransferase"/>
    <property type="match status" value="1"/>
</dbReference>
<feature type="domain" description="Formyl transferase N-terminal" evidence="9">
    <location>
        <begin position="4"/>
        <end position="179"/>
    </location>
</feature>
<dbReference type="InterPro" id="IPR004607">
    <property type="entry name" value="GART"/>
</dbReference>
<dbReference type="InterPro" id="IPR002376">
    <property type="entry name" value="Formyl_transf_N"/>
</dbReference>
<reference evidence="10" key="1">
    <citation type="submission" date="2020-05" db="EMBL/GenBank/DDBJ databases">
        <authorList>
            <person name="Chiriac C."/>
            <person name="Salcher M."/>
            <person name="Ghai R."/>
            <person name="Kavagutti S V."/>
        </authorList>
    </citation>
    <scope>NUCLEOTIDE SEQUENCE</scope>
</reference>
<dbReference type="EC" id="2.1.2.2" evidence="2"/>
<accession>A0A6J7XYD4</accession>
<comment type="similarity">
    <text evidence="5">Belongs to the GART family.</text>
</comment>
<evidence type="ECO:0000256" key="1">
    <source>
        <dbReference type="ARBA" id="ARBA00005054"/>
    </source>
</evidence>
<evidence type="ECO:0000256" key="6">
    <source>
        <dbReference type="ARBA" id="ARBA00041324"/>
    </source>
</evidence>
<comment type="catalytic activity">
    <reaction evidence="8">
        <text>N(1)-(5-phospho-beta-D-ribosyl)glycinamide + (6R)-10-formyltetrahydrofolate = N(2)-formyl-N(1)-(5-phospho-beta-D-ribosyl)glycinamide + (6S)-5,6,7,8-tetrahydrofolate + H(+)</text>
        <dbReference type="Rhea" id="RHEA:15053"/>
        <dbReference type="ChEBI" id="CHEBI:15378"/>
        <dbReference type="ChEBI" id="CHEBI:57453"/>
        <dbReference type="ChEBI" id="CHEBI:143788"/>
        <dbReference type="ChEBI" id="CHEBI:147286"/>
        <dbReference type="ChEBI" id="CHEBI:195366"/>
        <dbReference type="EC" id="2.1.2.2"/>
    </reaction>
</comment>
<evidence type="ECO:0000256" key="7">
    <source>
        <dbReference type="ARBA" id="ARBA00041682"/>
    </source>
</evidence>
<evidence type="ECO:0000256" key="3">
    <source>
        <dbReference type="ARBA" id="ARBA00022679"/>
    </source>
</evidence>
<evidence type="ECO:0000256" key="2">
    <source>
        <dbReference type="ARBA" id="ARBA00012254"/>
    </source>
</evidence>
<dbReference type="PANTHER" id="PTHR43369">
    <property type="entry name" value="PHOSPHORIBOSYLGLYCINAMIDE FORMYLTRANSFERASE"/>
    <property type="match status" value="1"/>
</dbReference>
<dbReference type="GO" id="GO:0005829">
    <property type="term" value="C:cytosol"/>
    <property type="evidence" value="ECO:0007669"/>
    <property type="project" value="TreeGrafter"/>
</dbReference>
<protein>
    <recommendedName>
        <fullName evidence="2">phosphoribosylglycinamide formyltransferase 1</fullName>
        <ecNumber evidence="2">2.1.2.2</ecNumber>
    </recommendedName>
    <alternativeName>
        <fullName evidence="7">5'-phosphoribosylglycinamide transformylase</fullName>
    </alternativeName>
    <alternativeName>
        <fullName evidence="6">GAR transformylase</fullName>
    </alternativeName>
</protein>
<dbReference type="Gene3D" id="3.40.50.170">
    <property type="entry name" value="Formyl transferase, N-terminal domain"/>
    <property type="match status" value="1"/>
</dbReference>
<dbReference type="HAMAP" id="MF_01930">
    <property type="entry name" value="PurN"/>
    <property type="match status" value="1"/>
</dbReference>
<dbReference type="UniPathway" id="UPA00074">
    <property type="reaction ID" value="UER00126"/>
</dbReference>
<proteinExistence type="inferred from homology"/>
<dbReference type="GO" id="GO:0006189">
    <property type="term" value="P:'de novo' IMP biosynthetic process"/>
    <property type="evidence" value="ECO:0007669"/>
    <property type="project" value="UniProtKB-UniPathway"/>
</dbReference>
<dbReference type="AlphaFoldDB" id="A0A6J7XYD4"/>